<organism evidence="1 2">
    <name type="scientific">Novipirellula caenicola</name>
    <dbReference type="NCBI Taxonomy" id="1536901"/>
    <lineage>
        <taxon>Bacteria</taxon>
        <taxon>Pseudomonadati</taxon>
        <taxon>Planctomycetota</taxon>
        <taxon>Planctomycetia</taxon>
        <taxon>Pirellulales</taxon>
        <taxon>Pirellulaceae</taxon>
        <taxon>Novipirellula</taxon>
    </lineage>
</organism>
<dbReference type="EMBL" id="BAABRO010000005">
    <property type="protein sequence ID" value="GAA5507456.1"/>
    <property type="molecule type" value="Genomic_DNA"/>
</dbReference>
<evidence type="ECO:0000313" key="1">
    <source>
        <dbReference type="EMBL" id="GAA5507456.1"/>
    </source>
</evidence>
<comment type="caution">
    <text evidence="1">The sequence shown here is derived from an EMBL/GenBank/DDBJ whole genome shotgun (WGS) entry which is preliminary data.</text>
</comment>
<proteinExistence type="predicted"/>
<keyword evidence="2" id="KW-1185">Reference proteome</keyword>
<sequence>MRLTIGTYRDPDTVMQNARCVQIGDLLEEITKKFLLLMSEFVYNRSINEDCELSGLSPYYENSHFVNSLYREFLFSGSWSHLRSSLSYQIEVVLLTVKSVLVLRSPLLNCWW</sequence>
<dbReference type="Proteomes" id="UP001416858">
    <property type="component" value="Unassembled WGS sequence"/>
</dbReference>
<reference evidence="1 2" key="1">
    <citation type="submission" date="2024-02" db="EMBL/GenBank/DDBJ databases">
        <title>Rhodopirellula caenicola NBRC 110016.</title>
        <authorList>
            <person name="Ichikawa N."/>
            <person name="Katano-Makiyama Y."/>
            <person name="Hidaka K."/>
        </authorList>
    </citation>
    <scope>NUCLEOTIDE SEQUENCE [LARGE SCALE GENOMIC DNA]</scope>
    <source>
        <strain evidence="1 2">NBRC 110016</strain>
    </source>
</reference>
<accession>A0ABP9VS24</accession>
<name>A0ABP9VS24_9BACT</name>
<evidence type="ECO:0000313" key="2">
    <source>
        <dbReference type="Proteomes" id="UP001416858"/>
    </source>
</evidence>
<gene>
    <name evidence="1" type="ORF">Rcae01_02912</name>
</gene>
<protein>
    <submittedName>
        <fullName evidence="1">Uncharacterized protein</fullName>
    </submittedName>
</protein>